<dbReference type="EMBL" id="MBTA01000003">
    <property type="protein sequence ID" value="RKD19001.1"/>
    <property type="molecule type" value="Genomic_DNA"/>
</dbReference>
<accession>A0A419SAF8</accession>
<evidence type="ECO:0000313" key="1">
    <source>
        <dbReference type="EMBL" id="RKD19001.1"/>
    </source>
</evidence>
<keyword evidence="2" id="KW-1185">Reference proteome</keyword>
<sequence>MSNEIIRAMTEVKQTIIDYLTEELHINTQALASYEGGDDPIKNRETSDEIKKMREIEAIKLRDRIHETTRHIAVIKRMIV</sequence>
<comment type="caution">
    <text evidence="1">The sequence shown here is derived from an EMBL/GenBank/DDBJ whole genome shotgun (WGS) entry which is preliminary data.</text>
</comment>
<evidence type="ECO:0000313" key="2">
    <source>
        <dbReference type="Proteomes" id="UP000283433"/>
    </source>
</evidence>
<gene>
    <name evidence="1" type="ORF">BCY91_14080</name>
</gene>
<dbReference type="Proteomes" id="UP000283433">
    <property type="component" value="Unassembled WGS sequence"/>
</dbReference>
<dbReference type="OrthoDB" id="1451430at2"/>
<proteinExistence type="predicted"/>
<dbReference type="AlphaFoldDB" id="A0A419SAF8"/>
<organism evidence="1 2">
    <name type="scientific">Pelobium manganitolerans</name>
    <dbReference type="NCBI Taxonomy" id="1842495"/>
    <lineage>
        <taxon>Bacteria</taxon>
        <taxon>Pseudomonadati</taxon>
        <taxon>Bacteroidota</taxon>
        <taxon>Sphingobacteriia</taxon>
        <taxon>Sphingobacteriales</taxon>
        <taxon>Sphingobacteriaceae</taxon>
        <taxon>Pelobium</taxon>
    </lineage>
</organism>
<protein>
    <submittedName>
        <fullName evidence="1">Uncharacterized protein</fullName>
    </submittedName>
</protein>
<reference evidence="1 2" key="1">
    <citation type="submission" date="2016-07" db="EMBL/GenBank/DDBJ databases">
        <title>Genome of Pelobium manganitolerans.</title>
        <authorList>
            <person name="Wu S."/>
            <person name="Wang G."/>
        </authorList>
    </citation>
    <scope>NUCLEOTIDE SEQUENCE [LARGE SCALE GENOMIC DNA]</scope>
    <source>
        <strain evidence="1 2">YS-25</strain>
    </source>
</reference>
<name>A0A419SAF8_9SPHI</name>